<dbReference type="InterPro" id="IPR028082">
    <property type="entry name" value="Peripla_BP_I"/>
</dbReference>
<accession>A0A2A6FBM3</accession>
<keyword evidence="2" id="KW-0732">Signal</keyword>
<name>A0A2A6FBM3_9HYPH</name>
<sequence length="407" mass="42767">MSVRPRRRDGAWELQQQGRRRGSMDRMILGAAIAAAGLLQVAYAGAADLKIGLAVAMTGTYAPYSEAEGARCMADKLNKAAGAGDPKIELMIEDNRSDPQLSVSLGQKFLDAGAQVITGVPFPDALIPTAQIAEPYGATVFSAPNTQIEMQQAGLDNFIAGAVPDPINAAATADALYGKGARTVALLVSPDAGSYSEKLPEWFGEVFEHLGGKVVSKLNYSWGTTDWSPQIASIKALPQKPDAIHVCGVLPDVGILIRQLRANGYDGWVAGCDAFDDKSLEGTVGDPASLEKVMFATHGATGVDSPIDHFLAQCKADGYKINGIFDALGADMVQISYEAAKKSGTVEPAALREAIRAPGGYPGTTAPIISFAEKKGYPVKAVPVMGFANGKRVLITDTQPTFVPALN</sequence>
<feature type="domain" description="Leucine-binding protein" evidence="4">
    <location>
        <begin position="49"/>
        <end position="385"/>
    </location>
</feature>
<dbReference type="Pfam" id="PF13458">
    <property type="entry name" value="Peripla_BP_6"/>
    <property type="match status" value="1"/>
</dbReference>
<dbReference type="SUPFAM" id="SSF53822">
    <property type="entry name" value="Periplasmic binding protein-like I"/>
    <property type="match status" value="1"/>
</dbReference>
<keyword evidence="3" id="KW-0029">Amino-acid transport</keyword>
<evidence type="ECO:0000313" key="5">
    <source>
        <dbReference type="EMBL" id="PDQ19380.1"/>
    </source>
</evidence>
<evidence type="ECO:0000256" key="3">
    <source>
        <dbReference type="ARBA" id="ARBA00022970"/>
    </source>
</evidence>
<dbReference type="EMBL" id="NWQG01000130">
    <property type="protein sequence ID" value="PDQ19380.1"/>
    <property type="molecule type" value="Genomic_DNA"/>
</dbReference>
<evidence type="ECO:0000259" key="4">
    <source>
        <dbReference type="Pfam" id="PF13458"/>
    </source>
</evidence>
<comment type="similarity">
    <text evidence="1">Belongs to the leucine-binding protein family.</text>
</comment>
<dbReference type="PANTHER" id="PTHR30483:SF6">
    <property type="entry name" value="PERIPLASMIC BINDING PROTEIN OF ABC TRANSPORTER FOR NATURAL AMINO ACIDS"/>
    <property type="match status" value="1"/>
</dbReference>
<proteinExistence type="inferred from homology"/>
<dbReference type="GO" id="GO:0006865">
    <property type="term" value="P:amino acid transport"/>
    <property type="evidence" value="ECO:0007669"/>
    <property type="project" value="UniProtKB-KW"/>
</dbReference>
<evidence type="ECO:0000313" key="6">
    <source>
        <dbReference type="Proteomes" id="UP000219182"/>
    </source>
</evidence>
<dbReference type="PANTHER" id="PTHR30483">
    <property type="entry name" value="LEUCINE-SPECIFIC-BINDING PROTEIN"/>
    <property type="match status" value="1"/>
</dbReference>
<comment type="caution">
    <text evidence="5">The sequence shown here is derived from an EMBL/GenBank/DDBJ whole genome shotgun (WGS) entry which is preliminary data.</text>
</comment>
<protein>
    <submittedName>
        <fullName evidence="5">Branched-chain amino acid ABC transporter substrate-binding protein</fullName>
    </submittedName>
</protein>
<dbReference type="AlphaFoldDB" id="A0A2A6FBM3"/>
<dbReference type="InterPro" id="IPR051010">
    <property type="entry name" value="BCAA_transport"/>
</dbReference>
<keyword evidence="3" id="KW-0813">Transport</keyword>
<dbReference type="Proteomes" id="UP000219182">
    <property type="component" value="Unassembled WGS sequence"/>
</dbReference>
<organism evidence="5 6">
    <name type="scientific">Mesorhizobium sanjuanii</name>
    <dbReference type="NCBI Taxonomy" id="2037900"/>
    <lineage>
        <taxon>Bacteria</taxon>
        <taxon>Pseudomonadati</taxon>
        <taxon>Pseudomonadota</taxon>
        <taxon>Alphaproteobacteria</taxon>
        <taxon>Hyphomicrobiales</taxon>
        <taxon>Phyllobacteriaceae</taxon>
        <taxon>Mesorhizobium</taxon>
    </lineage>
</organism>
<evidence type="ECO:0000256" key="2">
    <source>
        <dbReference type="ARBA" id="ARBA00022729"/>
    </source>
</evidence>
<evidence type="ECO:0000256" key="1">
    <source>
        <dbReference type="ARBA" id="ARBA00010062"/>
    </source>
</evidence>
<keyword evidence="6" id="KW-1185">Reference proteome</keyword>
<reference evidence="5 6" key="1">
    <citation type="submission" date="2017-09" db="EMBL/GenBank/DDBJ databases">
        <title>Mesorhizobum sanjuanii sp. nov. isolated from nodules of Lotus tenuis in saline-alkaline lowlands of Flooding Pampa.</title>
        <authorList>
            <person name="Sannazzaro A.I."/>
            <person name="Torres Tejerizo G.A."/>
            <person name="Fontana F."/>
            <person name="Cumpa Velazquez L.M."/>
            <person name="Hansen L."/>
            <person name="Pistorio M."/>
            <person name="Estrella M.J."/>
        </authorList>
    </citation>
    <scope>NUCLEOTIDE SEQUENCE [LARGE SCALE GENOMIC DNA]</scope>
    <source>
        <strain evidence="5 6">BSA136</strain>
    </source>
</reference>
<dbReference type="InterPro" id="IPR028081">
    <property type="entry name" value="Leu-bd"/>
</dbReference>
<gene>
    <name evidence="5" type="ORF">CN311_19770</name>
</gene>
<dbReference type="Gene3D" id="3.40.50.2300">
    <property type="match status" value="2"/>
</dbReference>